<dbReference type="RefSeq" id="WP_239078882.1">
    <property type="nucleotide sequence ID" value="NZ_BONM01000017.1"/>
</dbReference>
<dbReference type="EMBL" id="FOKA01000004">
    <property type="protein sequence ID" value="SFA97643.1"/>
    <property type="molecule type" value="Genomic_DNA"/>
</dbReference>
<dbReference type="SUPFAM" id="SSF53822">
    <property type="entry name" value="Periplasmic binding protein-like I"/>
    <property type="match status" value="1"/>
</dbReference>
<evidence type="ECO:0000313" key="2">
    <source>
        <dbReference type="EMBL" id="SFA97643.1"/>
    </source>
</evidence>
<keyword evidence="3" id="KW-1185">Reference proteome</keyword>
<dbReference type="InterPro" id="IPR028082">
    <property type="entry name" value="Peripla_BP_I"/>
</dbReference>
<evidence type="ECO:0000313" key="3">
    <source>
        <dbReference type="Proteomes" id="UP000199012"/>
    </source>
</evidence>
<dbReference type="GO" id="GO:0003700">
    <property type="term" value="F:DNA-binding transcription factor activity"/>
    <property type="evidence" value="ECO:0007669"/>
    <property type="project" value="TreeGrafter"/>
</dbReference>
<feature type="domain" description="Periplasmic binding protein/LacI sugar binding" evidence="1">
    <location>
        <begin position="33"/>
        <end position="126"/>
    </location>
</feature>
<proteinExistence type="predicted"/>
<dbReference type="GO" id="GO:0000976">
    <property type="term" value="F:transcription cis-regulatory region binding"/>
    <property type="evidence" value="ECO:0007669"/>
    <property type="project" value="TreeGrafter"/>
</dbReference>
<name>A0A1I0XCH8_9CELL</name>
<organism evidence="2 3">
    <name type="scientific">Cellulomonas marina</name>
    <dbReference type="NCBI Taxonomy" id="988821"/>
    <lineage>
        <taxon>Bacteria</taxon>
        <taxon>Bacillati</taxon>
        <taxon>Actinomycetota</taxon>
        <taxon>Actinomycetes</taxon>
        <taxon>Micrococcales</taxon>
        <taxon>Cellulomonadaceae</taxon>
        <taxon>Cellulomonas</taxon>
    </lineage>
</organism>
<dbReference type="Pfam" id="PF00532">
    <property type="entry name" value="Peripla_BP_1"/>
    <property type="match status" value="1"/>
</dbReference>
<dbReference type="PANTHER" id="PTHR30146:SF153">
    <property type="entry name" value="LACTOSE OPERON REPRESSOR"/>
    <property type="match status" value="1"/>
</dbReference>
<evidence type="ECO:0000259" key="1">
    <source>
        <dbReference type="Pfam" id="PF00532"/>
    </source>
</evidence>
<gene>
    <name evidence="2" type="ORF">SAMN05421867_104227</name>
</gene>
<dbReference type="Proteomes" id="UP000199012">
    <property type="component" value="Unassembled WGS sequence"/>
</dbReference>
<dbReference type="PANTHER" id="PTHR30146">
    <property type="entry name" value="LACI-RELATED TRANSCRIPTIONAL REPRESSOR"/>
    <property type="match status" value="1"/>
</dbReference>
<dbReference type="InterPro" id="IPR001761">
    <property type="entry name" value="Peripla_BP/Lac1_sug-bd_dom"/>
</dbReference>
<reference evidence="2 3" key="1">
    <citation type="submission" date="2016-10" db="EMBL/GenBank/DDBJ databases">
        <authorList>
            <person name="de Groot N.N."/>
        </authorList>
    </citation>
    <scope>NUCLEOTIDE SEQUENCE [LARGE SCALE GENOMIC DNA]</scope>
    <source>
        <strain evidence="2 3">CGMCC 4.6945</strain>
    </source>
</reference>
<sequence length="128" mass="13720">MEAGLDLITRLAPDKQGRRQRTTAHAWVSDQADSGVIGIVGLTLSAPDALLDAAADADLPFVMIDPVDTHHRRMVSVCLSNWAGARAATDHLIGLGHRRLGWIGGPEASIAARDRLYGYRAALYAAHL</sequence>
<dbReference type="STRING" id="988821.SAMN05421867_104227"/>
<dbReference type="Gene3D" id="3.40.50.2300">
    <property type="match status" value="2"/>
</dbReference>
<dbReference type="AlphaFoldDB" id="A0A1I0XCH8"/>
<protein>
    <submittedName>
        <fullName evidence="2">LacI family transcriptional regulator</fullName>
    </submittedName>
</protein>
<accession>A0A1I0XCH8</accession>